<name>M2PM92_CERS8</name>
<dbReference type="AlphaFoldDB" id="M2PM92"/>
<evidence type="ECO:0000313" key="2">
    <source>
        <dbReference type="EMBL" id="EMD37489.1"/>
    </source>
</evidence>
<feature type="compositionally biased region" description="Polar residues" evidence="1">
    <location>
        <begin position="66"/>
        <end position="77"/>
    </location>
</feature>
<evidence type="ECO:0000313" key="3">
    <source>
        <dbReference type="Proteomes" id="UP000016930"/>
    </source>
</evidence>
<feature type="region of interest" description="Disordered" evidence="1">
    <location>
        <begin position="64"/>
        <end position="83"/>
    </location>
</feature>
<dbReference type="EMBL" id="KB445796">
    <property type="protein sequence ID" value="EMD37489.1"/>
    <property type="molecule type" value="Genomic_DNA"/>
</dbReference>
<evidence type="ECO:0000256" key="1">
    <source>
        <dbReference type="SAM" id="MobiDB-lite"/>
    </source>
</evidence>
<keyword evidence="3" id="KW-1185">Reference proteome</keyword>
<accession>M2PM92</accession>
<dbReference type="Proteomes" id="UP000016930">
    <property type="component" value="Unassembled WGS sequence"/>
</dbReference>
<dbReference type="OrthoDB" id="9975758at2759"/>
<organism evidence="2 3">
    <name type="scientific">Ceriporiopsis subvermispora (strain B)</name>
    <name type="common">White-rot fungus</name>
    <name type="synonym">Gelatoporia subvermispora</name>
    <dbReference type="NCBI Taxonomy" id="914234"/>
    <lineage>
        <taxon>Eukaryota</taxon>
        <taxon>Fungi</taxon>
        <taxon>Dikarya</taxon>
        <taxon>Basidiomycota</taxon>
        <taxon>Agaricomycotina</taxon>
        <taxon>Agaricomycetes</taxon>
        <taxon>Polyporales</taxon>
        <taxon>Gelatoporiaceae</taxon>
        <taxon>Gelatoporia</taxon>
    </lineage>
</organism>
<dbReference type="STRING" id="914234.M2PM92"/>
<dbReference type="HOGENOM" id="CLU_094640_1_0_1"/>
<sequence>MGTWYVTHSTLPLWKSKKDVSINYTLRPRASTNQPLQFDDVVQYRSASARPDSTPQRVIGVDSLHQPANNSSRSESSPAHPPPTHFKWRGKGWLMIASSRWQILGLGGGDSSAWAVTFFEKTLFTPAGLDIYSRSSEGLLPSLLEDIVSKIQALGGDVGRLAEQFFEVTRSSSDV</sequence>
<proteinExistence type="predicted"/>
<gene>
    <name evidence="2" type="ORF">CERSUDRAFT_83232</name>
</gene>
<reference evidence="2 3" key="1">
    <citation type="journal article" date="2012" name="Proc. Natl. Acad. Sci. U.S.A.">
        <title>Comparative genomics of Ceriporiopsis subvermispora and Phanerochaete chrysosporium provide insight into selective ligninolysis.</title>
        <authorList>
            <person name="Fernandez-Fueyo E."/>
            <person name="Ruiz-Duenas F.J."/>
            <person name="Ferreira P."/>
            <person name="Floudas D."/>
            <person name="Hibbett D.S."/>
            <person name="Canessa P."/>
            <person name="Larrondo L.F."/>
            <person name="James T.Y."/>
            <person name="Seelenfreund D."/>
            <person name="Lobos S."/>
            <person name="Polanco R."/>
            <person name="Tello M."/>
            <person name="Honda Y."/>
            <person name="Watanabe T."/>
            <person name="Watanabe T."/>
            <person name="Ryu J.S."/>
            <person name="Kubicek C.P."/>
            <person name="Schmoll M."/>
            <person name="Gaskell J."/>
            <person name="Hammel K.E."/>
            <person name="St John F.J."/>
            <person name="Vanden Wymelenberg A."/>
            <person name="Sabat G."/>
            <person name="Splinter BonDurant S."/>
            <person name="Syed K."/>
            <person name="Yadav J.S."/>
            <person name="Doddapaneni H."/>
            <person name="Subramanian V."/>
            <person name="Lavin J.L."/>
            <person name="Oguiza J.A."/>
            <person name="Perez G."/>
            <person name="Pisabarro A.G."/>
            <person name="Ramirez L."/>
            <person name="Santoyo F."/>
            <person name="Master E."/>
            <person name="Coutinho P.M."/>
            <person name="Henrissat B."/>
            <person name="Lombard V."/>
            <person name="Magnuson J.K."/>
            <person name="Kuees U."/>
            <person name="Hori C."/>
            <person name="Igarashi K."/>
            <person name="Samejima M."/>
            <person name="Held B.W."/>
            <person name="Barry K.W."/>
            <person name="LaButti K.M."/>
            <person name="Lapidus A."/>
            <person name="Lindquist E.A."/>
            <person name="Lucas S.M."/>
            <person name="Riley R."/>
            <person name="Salamov A.A."/>
            <person name="Hoffmeister D."/>
            <person name="Schwenk D."/>
            <person name="Hadar Y."/>
            <person name="Yarden O."/>
            <person name="de Vries R.P."/>
            <person name="Wiebenga A."/>
            <person name="Stenlid J."/>
            <person name="Eastwood D."/>
            <person name="Grigoriev I.V."/>
            <person name="Berka R.M."/>
            <person name="Blanchette R.A."/>
            <person name="Kersten P."/>
            <person name="Martinez A.T."/>
            <person name="Vicuna R."/>
            <person name="Cullen D."/>
        </authorList>
    </citation>
    <scope>NUCLEOTIDE SEQUENCE [LARGE SCALE GENOMIC DNA]</scope>
    <source>
        <strain evidence="2 3">B</strain>
    </source>
</reference>
<protein>
    <submittedName>
        <fullName evidence="2">Uncharacterized protein</fullName>
    </submittedName>
</protein>